<dbReference type="EMBL" id="WWCK01000004">
    <property type="protein sequence ID" value="MYM67657.1"/>
    <property type="molecule type" value="Genomic_DNA"/>
</dbReference>
<protein>
    <recommendedName>
        <fullName evidence="4">Histidine kinase</fullName>
    </recommendedName>
</protein>
<evidence type="ECO:0000313" key="2">
    <source>
        <dbReference type="EMBL" id="MYM67657.1"/>
    </source>
</evidence>
<reference evidence="2 3" key="1">
    <citation type="submission" date="2019-12" db="EMBL/GenBank/DDBJ databases">
        <title>Novel species isolated from a subtropical stream in China.</title>
        <authorList>
            <person name="Lu H."/>
        </authorList>
    </citation>
    <scope>NUCLEOTIDE SEQUENCE [LARGE SCALE GENOMIC DNA]</scope>
    <source>
        <strain evidence="2 3">FT55W</strain>
    </source>
</reference>
<dbReference type="AlphaFoldDB" id="A0A7X4KC64"/>
<evidence type="ECO:0000313" key="3">
    <source>
        <dbReference type="Proteomes" id="UP000450012"/>
    </source>
</evidence>
<organism evidence="2 3">
    <name type="scientific">Duganella rivi</name>
    <dbReference type="NCBI Taxonomy" id="2666083"/>
    <lineage>
        <taxon>Bacteria</taxon>
        <taxon>Pseudomonadati</taxon>
        <taxon>Pseudomonadota</taxon>
        <taxon>Betaproteobacteria</taxon>
        <taxon>Burkholderiales</taxon>
        <taxon>Oxalobacteraceae</taxon>
        <taxon>Telluria group</taxon>
        <taxon>Duganella</taxon>
    </lineage>
</organism>
<dbReference type="Gene3D" id="2.130.10.10">
    <property type="entry name" value="YVTN repeat-like/Quinoprotein amine dehydrogenase"/>
    <property type="match status" value="3"/>
</dbReference>
<dbReference type="SUPFAM" id="SSF63829">
    <property type="entry name" value="Calcium-dependent phosphotriesterase"/>
    <property type="match status" value="2"/>
</dbReference>
<keyword evidence="1" id="KW-0732">Signal</keyword>
<accession>A0A7X4KC64</accession>
<comment type="caution">
    <text evidence="2">The sequence shown here is derived from an EMBL/GenBank/DDBJ whole genome shotgun (WGS) entry which is preliminary data.</text>
</comment>
<evidence type="ECO:0000256" key="1">
    <source>
        <dbReference type="SAM" id="SignalP"/>
    </source>
</evidence>
<dbReference type="InterPro" id="IPR011110">
    <property type="entry name" value="Reg_prop"/>
</dbReference>
<keyword evidence="3" id="KW-1185">Reference proteome</keyword>
<dbReference type="Proteomes" id="UP000450012">
    <property type="component" value="Unassembled WGS sequence"/>
</dbReference>
<dbReference type="Pfam" id="PF07494">
    <property type="entry name" value="Reg_prop"/>
    <property type="match status" value="1"/>
</dbReference>
<feature type="chain" id="PRO_5031098126" description="Histidine kinase" evidence="1">
    <location>
        <begin position="24"/>
        <end position="530"/>
    </location>
</feature>
<proteinExistence type="predicted"/>
<sequence length="530" mass="57027">MKKILAVAVMAWLVLSGAPRAIAEPAKNQAPAPIELQHTAWTARDGVPPNIRSIEQTADGWLWLGAEDGLYRFDGAKFELYQPRSGSLFSGGVLAMGRLSDGRLWMSSNGADLALLQDGVATSYQEADGLPHAAIYKVVQEANGRLWLATSTGIHQLEPGAKRWHDANAALGLPAKFLVLDLMQDRRGTFWLLSTAGLFSRPAGATAFTKVAERNVSGRLAETADGRVWASEPGGRGVHLLYTPPGIKAVLPDLRNANSIRFLFDQAGNLWWSGGEGVRQMMFDGGNTIVRELNVHQGLSGASAEALFQDREGNIWIATPEGLDQFRPRRVQALQLAPIMSFGAPLLAGSHGDVWIDQYYYPALGAEPVQYGPGGGDATLVTVLYRDPRGQLWSGARDGLWQVNGSQRVHVPPPGSLGKRRFIAILDMVMDADGGLWVSFAGSGVFRLKDGAWTALGGMPELDRAVVVSMTADTGGRLWFGAIDNAVFKLERGKAIKLGAKEGLKLGEIDAITPYRNGVLVGGATWLDVV</sequence>
<gene>
    <name evidence="2" type="ORF">GTP45_12545</name>
</gene>
<evidence type="ECO:0008006" key="4">
    <source>
        <dbReference type="Google" id="ProtNLM"/>
    </source>
</evidence>
<dbReference type="RefSeq" id="WP_161014236.1">
    <property type="nucleotide sequence ID" value="NZ_WWCK01000004.1"/>
</dbReference>
<feature type="signal peptide" evidence="1">
    <location>
        <begin position="1"/>
        <end position="23"/>
    </location>
</feature>
<dbReference type="InterPro" id="IPR015943">
    <property type="entry name" value="WD40/YVTN_repeat-like_dom_sf"/>
</dbReference>
<name>A0A7X4KC64_9BURK</name>